<keyword evidence="4" id="KW-1185">Reference proteome</keyword>
<keyword evidence="2" id="KW-0472">Membrane</keyword>
<proteinExistence type="predicted"/>
<comment type="caution">
    <text evidence="3">The sequence shown here is derived from an EMBL/GenBank/DDBJ whole genome shotgun (WGS) entry which is preliminary data.</text>
</comment>
<keyword evidence="2" id="KW-1133">Transmembrane helix</keyword>
<name>A0AAV9XNE7_9PEZI</name>
<organism evidence="3 4">
    <name type="scientific">Orbilia ellipsospora</name>
    <dbReference type="NCBI Taxonomy" id="2528407"/>
    <lineage>
        <taxon>Eukaryota</taxon>
        <taxon>Fungi</taxon>
        <taxon>Dikarya</taxon>
        <taxon>Ascomycota</taxon>
        <taxon>Pezizomycotina</taxon>
        <taxon>Orbiliomycetes</taxon>
        <taxon>Orbiliales</taxon>
        <taxon>Orbiliaceae</taxon>
        <taxon>Orbilia</taxon>
    </lineage>
</organism>
<feature type="transmembrane region" description="Helical" evidence="2">
    <location>
        <begin position="697"/>
        <end position="716"/>
    </location>
</feature>
<feature type="transmembrane region" description="Helical" evidence="2">
    <location>
        <begin position="266"/>
        <end position="284"/>
    </location>
</feature>
<dbReference type="AlphaFoldDB" id="A0AAV9XNE7"/>
<sequence>MEHRSEDDIYSPSVYSQPSRVGTVRTVYSQPSRTGTERTMSAYSIDTVSSLDTIIPTRTSTHPQEADEDEYDLANEKAAYKIQESARNSQMTMQTPLLEQAAPMAEGFAPLHPVTSFAPYQRTETQGSRRKTADVPDFGLPLPRFIIRGILSITVPLALIVYYFLTYWRWLRFPQGSPETWRRTGYLDNVNLVNYSWFVIATFALNLGTYATAGSVAAMVMRKRWAPKNFRRLLILAENTFQDPAGWLSAIIKLIRKRKFYKRNGAIWDILAFFSIIGFAAWPLTGLTMQTTDGFSISRKLKEGTTLVVGRNFTSINARDGALATSRATDFWSSGFSAEMPSRRQFYITPGSSIQLNVSQPNDLPDDASESIFLGPQATGPIIGEVFGLAIRYNCTIINSASQFIILNRRNRTLDLPPPFDARNGPTSGYQLPGIDKAVILLRNKTSNTGFISNVNASLELGSNIGAYNITDPSDSESIGYASIFTDYPGINRVVTLEAALWQSIEPISSYDLIGVNRDNFNFEDVRDDIPELRDQPLYPGQKAVGVQCQASSAIGTAIVNGVTGEYTNFTQVNANPRNGGGIKRFETGIPHMILQTPVIPIGFQLSQTGDQWFTSLYSAIEKSSLTTNAFGDFLDAQPSVLQAEDLREALLRAHKTWAVQIMYDGLTEPTYQWKLANVTLGYQAMTLTRGVVPPEIVLAMLTVWALSMVVLAAAYQFRRRWTETLDGYTIFRFGVDRPEDLVPELLAGEFDNAAILEKVPGMVGDLERDKEVGYIGLVRERVEARWDKRYG</sequence>
<dbReference type="EMBL" id="JAVHJO010000001">
    <property type="protein sequence ID" value="KAK6543632.1"/>
    <property type="molecule type" value="Genomic_DNA"/>
</dbReference>
<protein>
    <submittedName>
        <fullName evidence="3">Uncharacterized protein</fullName>
    </submittedName>
</protein>
<feature type="compositionally biased region" description="Polar residues" evidence="1">
    <location>
        <begin position="13"/>
        <end position="37"/>
    </location>
</feature>
<evidence type="ECO:0000313" key="4">
    <source>
        <dbReference type="Proteomes" id="UP001365542"/>
    </source>
</evidence>
<accession>A0AAV9XNE7</accession>
<evidence type="ECO:0000313" key="3">
    <source>
        <dbReference type="EMBL" id="KAK6543632.1"/>
    </source>
</evidence>
<keyword evidence="2" id="KW-0812">Transmembrane</keyword>
<evidence type="ECO:0000256" key="1">
    <source>
        <dbReference type="SAM" id="MobiDB-lite"/>
    </source>
</evidence>
<reference evidence="3 4" key="1">
    <citation type="submission" date="2019-10" db="EMBL/GenBank/DDBJ databases">
        <authorList>
            <person name="Palmer J.M."/>
        </authorList>
    </citation>
    <scope>NUCLEOTIDE SEQUENCE [LARGE SCALE GENOMIC DNA]</scope>
    <source>
        <strain evidence="3 4">TWF694</strain>
    </source>
</reference>
<gene>
    <name evidence="3" type="ORF">TWF694_000375</name>
</gene>
<feature type="transmembrane region" description="Helical" evidence="2">
    <location>
        <begin position="145"/>
        <end position="165"/>
    </location>
</feature>
<feature type="transmembrane region" description="Helical" evidence="2">
    <location>
        <begin position="195"/>
        <end position="221"/>
    </location>
</feature>
<evidence type="ECO:0000256" key="2">
    <source>
        <dbReference type="SAM" id="Phobius"/>
    </source>
</evidence>
<dbReference type="Proteomes" id="UP001365542">
    <property type="component" value="Unassembled WGS sequence"/>
</dbReference>
<feature type="region of interest" description="Disordered" evidence="1">
    <location>
        <begin position="1"/>
        <end position="37"/>
    </location>
</feature>